<organism evidence="1 2">
    <name type="scientific">Marchantia polymorpha</name>
    <name type="common">Common liverwort</name>
    <name type="synonym">Marchantia aquatica</name>
    <dbReference type="NCBI Taxonomy" id="3197"/>
    <lineage>
        <taxon>Eukaryota</taxon>
        <taxon>Viridiplantae</taxon>
        <taxon>Streptophyta</taxon>
        <taxon>Embryophyta</taxon>
        <taxon>Marchantiophyta</taxon>
        <taxon>Marchantiopsida</taxon>
        <taxon>Marchantiidae</taxon>
        <taxon>Marchantiales</taxon>
        <taxon>Marchantiaceae</taxon>
        <taxon>Marchantia</taxon>
    </lineage>
</organism>
<accession>A0A2R6WA42</accession>
<dbReference type="EMBL" id="KZ772793">
    <property type="protein sequence ID" value="PTQ30715.1"/>
    <property type="molecule type" value="Genomic_DNA"/>
</dbReference>
<reference evidence="2" key="1">
    <citation type="journal article" date="2017" name="Cell">
        <title>Insights into land plant evolution garnered from the Marchantia polymorpha genome.</title>
        <authorList>
            <person name="Bowman J.L."/>
            <person name="Kohchi T."/>
            <person name="Yamato K.T."/>
            <person name="Jenkins J."/>
            <person name="Shu S."/>
            <person name="Ishizaki K."/>
            <person name="Yamaoka S."/>
            <person name="Nishihama R."/>
            <person name="Nakamura Y."/>
            <person name="Berger F."/>
            <person name="Adam C."/>
            <person name="Aki S.S."/>
            <person name="Althoff F."/>
            <person name="Araki T."/>
            <person name="Arteaga-Vazquez M.A."/>
            <person name="Balasubrmanian S."/>
            <person name="Barry K."/>
            <person name="Bauer D."/>
            <person name="Boehm C.R."/>
            <person name="Briginshaw L."/>
            <person name="Caballero-Perez J."/>
            <person name="Catarino B."/>
            <person name="Chen F."/>
            <person name="Chiyoda S."/>
            <person name="Chovatia M."/>
            <person name="Davies K.M."/>
            <person name="Delmans M."/>
            <person name="Demura T."/>
            <person name="Dierschke T."/>
            <person name="Dolan L."/>
            <person name="Dorantes-Acosta A.E."/>
            <person name="Eklund D.M."/>
            <person name="Florent S.N."/>
            <person name="Flores-Sandoval E."/>
            <person name="Fujiyama A."/>
            <person name="Fukuzawa H."/>
            <person name="Galik B."/>
            <person name="Grimanelli D."/>
            <person name="Grimwood J."/>
            <person name="Grossniklaus U."/>
            <person name="Hamada T."/>
            <person name="Haseloff J."/>
            <person name="Hetherington A.J."/>
            <person name="Higo A."/>
            <person name="Hirakawa Y."/>
            <person name="Hundley H.N."/>
            <person name="Ikeda Y."/>
            <person name="Inoue K."/>
            <person name="Inoue S.I."/>
            <person name="Ishida S."/>
            <person name="Jia Q."/>
            <person name="Kakita M."/>
            <person name="Kanazawa T."/>
            <person name="Kawai Y."/>
            <person name="Kawashima T."/>
            <person name="Kennedy M."/>
            <person name="Kinose K."/>
            <person name="Kinoshita T."/>
            <person name="Kohara Y."/>
            <person name="Koide E."/>
            <person name="Komatsu K."/>
            <person name="Kopischke S."/>
            <person name="Kubo M."/>
            <person name="Kyozuka J."/>
            <person name="Lagercrantz U."/>
            <person name="Lin S.S."/>
            <person name="Lindquist E."/>
            <person name="Lipzen A.M."/>
            <person name="Lu C.W."/>
            <person name="De Luna E."/>
            <person name="Martienssen R.A."/>
            <person name="Minamino N."/>
            <person name="Mizutani M."/>
            <person name="Mizutani M."/>
            <person name="Mochizuki N."/>
            <person name="Monte I."/>
            <person name="Mosher R."/>
            <person name="Nagasaki H."/>
            <person name="Nakagami H."/>
            <person name="Naramoto S."/>
            <person name="Nishitani K."/>
            <person name="Ohtani M."/>
            <person name="Okamoto T."/>
            <person name="Okumura M."/>
            <person name="Phillips J."/>
            <person name="Pollak B."/>
            <person name="Reinders A."/>
            <person name="Rovekamp M."/>
            <person name="Sano R."/>
            <person name="Sawa S."/>
            <person name="Schmid M.W."/>
            <person name="Shirakawa M."/>
            <person name="Solano R."/>
            <person name="Spunde A."/>
            <person name="Suetsugu N."/>
            <person name="Sugano S."/>
            <person name="Sugiyama A."/>
            <person name="Sun R."/>
            <person name="Suzuki Y."/>
            <person name="Takenaka M."/>
            <person name="Takezawa D."/>
            <person name="Tomogane H."/>
            <person name="Tsuzuki M."/>
            <person name="Ueda T."/>
            <person name="Umeda M."/>
            <person name="Ward J.M."/>
            <person name="Watanabe Y."/>
            <person name="Yazaki K."/>
            <person name="Yokoyama R."/>
            <person name="Yoshitake Y."/>
            <person name="Yotsui I."/>
            <person name="Zachgo S."/>
            <person name="Schmutz J."/>
        </authorList>
    </citation>
    <scope>NUCLEOTIDE SEQUENCE [LARGE SCALE GENOMIC DNA]</scope>
    <source>
        <strain evidence="2">Tak-1</strain>
    </source>
</reference>
<protein>
    <submittedName>
        <fullName evidence="1">Uncharacterized protein</fullName>
    </submittedName>
</protein>
<proteinExistence type="predicted"/>
<dbReference type="AlphaFoldDB" id="A0A2R6WA42"/>
<dbReference type="Proteomes" id="UP000244005">
    <property type="component" value="Unassembled WGS sequence"/>
</dbReference>
<keyword evidence="2" id="KW-1185">Reference proteome</keyword>
<evidence type="ECO:0000313" key="1">
    <source>
        <dbReference type="EMBL" id="PTQ30715.1"/>
    </source>
</evidence>
<gene>
    <name evidence="1" type="ORF">MARPO_0121s0052</name>
</gene>
<name>A0A2R6WA42_MARPO</name>
<sequence>MHSEKLTSLKSLNIFDGELNISSYCSKYWLRALEVIAVTLLTWESFRPAKKKCNIGPSYDESRPSRLLLLLSYVFLI</sequence>
<evidence type="ECO:0000313" key="2">
    <source>
        <dbReference type="Proteomes" id="UP000244005"/>
    </source>
</evidence>
<dbReference type="Gramene" id="Mp3g23700.1">
    <property type="protein sequence ID" value="Mp3g23700.1.cds"/>
    <property type="gene ID" value="Mp3g23700"/>
</dbReference>